<proteinExistence type="predicted"/>
<reference evidence="2 3" key="1">
    <citation type="submission" date="2016-02" db="EMBL/GenBank/DDBJ databases">
        <title>Complete Genome Sequence of Weissella jogaejeotgali FOL01.</title>
        <authorList>
            <person name="Lee J.-H."/>
            <person name="Ku H.-J."/>
        </authorList>
    </citation>
    <scope>NUCLEOTIDE SEQUENCE [LARGE SCALE GENOMIC DNA]</scope>
    <source>
        <strain evidence="2 3">FOL01</strain>
    </source>
</reference>
<accession>A0A1L6R9Y7</accession>
<dbReference type="AlphaFoldDB" id="A0A1L6R9Y7"/>
<evidence type="ECO:0000313" key="2">
    <source>
        <dbReference type="EMBL" id="APS41323.1"/>
    </source>
</evidence>
<dbReference type="STRING" id="1631871.FOL01_0464"/>
<dbReference type="InterPro" id="IPR008841">
    <property type="entry name" value="Siphovirus-type_tail_N"/>
</dbReference>
<feature type="domain" description="Siphovirus-type tail component RIFT-related" evidence="1">
    <location>
        <begin position="15"/>
        <end position="132"/>
    </location>
</feature>
<keyword evidence="3" id="KW-1185">Reference proteome</keyword>
<dbReference type="EMBL" id="CP014332">
    <property type="protein sequence ID" value="APS41323.1"/>
    <property type="molecule type" value="Genomic_DNA"/>
</dbReference>
<dbReference type="KEGG" id="wjo:FOL01_0464"/>
<gene>
    <name evidence="2" type="ORF">FOL01_0464</name>
</gene>
<name>A0A1L6R9Y7_9LACO</name>
<dbReference type="OrthoDB" id="2194642at2"/>
<evidence type="ECO:0000259" key="1">
    <source>
        <dbReference type="Pfam" id="PF05709"/>
    </source>
</evidence>
<sequence>MTTKFQSDILIQKLDGTVYDLGAEGIRVVTFNPPSPAYAHTYAQTSDYGASLTGTQVTQTTIPITFDVFAHDNFDYELQRLKVLKIFSSVEPFYVISLRTPFMRWKVVADAFTYPRLGNYWKAKNVAISLVCYEGFAESIATTLQKAKVNGVDYDASLGVPFDDYQYEFTTASFKVYNPSVIPLLADERPVTITFKGSAPNGLTITNKTTNQAFTYKKALTDNDSFKLVGLVPIVNGIQRLGNDYSSRSFLDFTQGYNDMEITGASGFTISFETRFYY</sequence>
<dbReference type="Pfam" id="PF05709">
    <property type="entry name" value="Sipho_tail"/>
    <property type="match status" value="1"/>
</dbReference>
<organism evidence="2 3">
    <name type="scientific">Weissella jogaejeotgali</name>
    <dbReference type="NCBI Taxonomy" id="1631871"/>
    <lineage>
        <taxon>Bacteria</taxon>
        <taxon>Bacillati</taxon>
        <taxon>Bacillota</taxon>
        <taxon>Bacilli</taxon>
        <taxon>Lactobacillales</taxon>
        <taxon>Lactobacillaceae</taxon>
        <taxon>Weissella</taxon>
    </lineage>
</organism>
<evidence type="ECO:0000313" key="3">
    <source>
        <dbReference type="Proteomes" id="UP000185473"/>
    </source>
</evidence>
<dbReference type="Proteomes" id="UP000185473">
    <property type="component" value="Chromosome"/>
</dbReference>
<dbReference type="RefSeq" id="WP_075269161.1">
    <property type="nucleotide sequence ID" value="NZ_CP014332.1"/>
</dbReference>
<protein>
    <submittedName>
        <fullName evidence="2">Putative tail or base plate protein</fullName>
    </submittedName>
</protein>